<dbReference type="InterPro" id="IPR000782">
    <property type="entry name" value="FAS1_domain"/>
</dbReference>
<dbReference type="AlphaFoldDB" id="A0ABD3ACU3"/>
<sequence>MINFKNQILFYFFLLFYSSDAFNITQFLGQYTNFSTFNNYLIQTQLADSINSRQTITILAVDNDNISPLSEKPADVLKDIISVHVILDYYDFEKLHHLPNKTAILTTLFQASGLATGQQGFLNVTVMTTGSVVFGSAVEGPAPAADATAPSKPHGAGTALRLSHGGILMIVSSALWLVAMIGK</sequence>
<protein>
    <recommendedName>
        <fullName evidence="13">FAS1 domain-containing protein</fullName>
    </recommendedName>
</protein>
<evidence type="ECO:0000256" key="10">
    <source>
        <dbReference type="ARBA" id="ARBA00024686"/>
    </source>
</evidence>
<evidence type="ECO:0000256" key="4">
    <source>
        <dbReference type="ARBA" id="ARBA00022622"/>
    </source>
</evidence>
<feature type="domain" description="FAS1" evidence="13">
    <location>
        <begin position="21"/>
        <end position="175"/>
    </location>
</feature>
<gene>
    <name evidence="14" type="ORF">ACH5RR_008331</name>
</gene>
<accession>A0ABD3ACU3</accession>
<comment type="function">
    <text evidence="10">May be a cell surface adhesion protein.</text>
</comment>
<evidence type="ECO:0000256" key="5">
    <source>
        <dbReference type="ARBA" id="ARBA00022729"/>
    </source>
</evidence>
<dbReference type="GO" id="GO:0098552">
    <property type="term" value="C:side of membrane"/>
    <property type="evidence" value="ECO:0007669"/>
    <property type="project" value="UniProtKB-KW"/>
</dbReference>
<dbReference type="PROSITE" id="PS50213">
    <property type="entry name" value="FAS1"/>
    <property type="match status" value="1"/>
</dbReference>
<comment type="subcellular location">
    <subcellularLocation>
        <location evidence="1">Cell membrane</location>
        <topology evidence="1">Lipid-anchor</topology>
        <topology evidence="1">GPI-anchor</topology>
    </subcellularLocation>
</comment>
<dbReference type="EMBL" id="JBJUIK010000004">
    <property type="protein sequence ID" value="KAL3529009.1"/>
    <property type="molecule type" value="Genomic_DNA"/>
</dbReference>
<evidence type="ECO:0000256" key="8">
    <source>
        <dbReference type="ARBA" id="ARBA00023180"/>
    </source>
</evidence>
<dbReference type="Gene3D" id="2.30.180.10">
    <property type="entry name" value="FAS1 domain"/>
    <property type="match status" value="1"/>
</dbReference>
<proteinExistence type="inferred from homology"/>
<evidence type="ECO:0000313" key="15">
    <source>
        <dbReference type="Proteomes" id="UP001630127"/>
    </source>
</evidence>
<dbReference type="Pfam" id="PF02469">
    <property type="entry name" value="Fasciclin"/>
    <property type="match status" value="1"/>
</dbReference>
<keyword evidence="6" id="KW-0654">Proteoglycan</keyword>
<keyword evidence="8" id="KW-0325">Glycoprotein</keyword>
<evidence type="ECO:0000256" key="7">
    <source>
        <dbReference type="ARBA" id="ARBA00023136"/>
    </source>
</evidence>
<feature type="transmembrane region" description="Helical" evidence="11">
    <location>
        <begin position="162"/>
        <end position="182"/>
    </location>
</feature>
<comment type="caution">
    <text evidence="14">The sequence shown here is derived from an EMBL/GenBank/DDBJ whole genome shotgun (WGS) entry which is preliminary data.</text>
</comment>
<evidence type="ECO:0000256" key="11">
    <source>
        <dbReference type="SAM" id="Phobius"/>
    </source>
</evidence>
<evidence type="ECO:0000256" key="9">
    <source>
        <dbReference type="ARBA" id="ARBA00023288"/>
    </source>
</evidence>
<name>A0ABD3ACU3_9GENT</name>
<dbReference type="Proteomes" id="UP001630127">
    <property type="component" value="Unassembled WGS sequence"/>
</dbReference>
<feature type="chain" id="PRO_5044810811" description="FAS1 domain-containing protein" evidence="12">
    <location>
        <begin position="22"/>
        <end position="183"/>
    </location>
</feature>
<evidence type="ECO:0000256" key="1">
    <source>
        <dbReference type="ARBA" id="ARBA00004609"/>
    </source>
</evidence>
<evidence type="ECO:0000259" key="13">
    <source>
        <dbReference type="PROSITE" id="PS50213"/>
    </source>
</evidence>
<keyword evidence="3" id="KW-1003">Cell membrane</keyword>
<organism evidence="14 15">
    <name type="scientific">Cinchona calisaya</name>
    <dbReference type="NCBI Taxonomy" id="153742"/>
    <lineage>
        <taxon>Eukaryota</taxon>
        <taxon>Viridiplantae</taxon>
        <taxon>Streptophyta</taxon>
        <taxon>Embryophyta</taxon>
        <taxon>Tracheophyta</taxon>
        <taxon>Spermatophyta</taxon>
        <taxon>Magnoliopsida</taxon>
        <taxon>eudicotyledons</taxon>
        <taxon>Gunneridae</taxon>
        <taxon>Pentapetalae</taxon>
        <taxon>asterids</taxon>
        <taxon>lamiids</taxon>
        <taxon>Gentianales</taxon>
        <taxon>Rubiaceae</taxon>
        <taxon>Cinchonoideae</taxon>
        <taxon>Cinchoneae</taxon>
        <taxon>Cinchona</taxon>
    </lineage>
</organism>
<keyword evidence="11" id="KW-0812">Transmembrane</keyword>
<dbReference type="FunFam" id="2.30.180.10:FF:000015">
    <property type="entry name" value="Fasciclin-like arabinogalactan protein 3"/>
    <property type="match status" value="1"/>
</dbReference>
<keyword evidence="5 12" id="KW-0732">Signal</keyword>
<dbReference type="InterPro" id="IPR036378">
    <property type="entry name" value="FAS1_dom_sf"/>
</dbReference>
<keyword evidence="7 11" id="KW-0472">Membrane</keyword>
<keyword evidence="4" id="KW-0336">GPI-anchor</keyword>
<feature type="signal peptide" evidence="12">
    <location>
        <begin position="1"/>
        <end position="21"/>
    </location>
</feature>
<dbReference type="PANTHER" id="PTHR32382">
    <property type="entry name" value="FASCICLIN-LIKE ARABINOGALACTAN PROTEIN"/>
    <property type="match status" value="1"/>
</dbReference>
<dbReference type="SUPFAM" id="SSF82153">
    <property type="entry name" value="FAS1 domain"/>
    <property type="match status" value="1"/>
</dbReference>
<keyword evidence="11" id="KW-1133">Transmembrane helix</keyword>
<dbReference type="InterPro" id="IPR033254">
    <property type="entry name" value="Plant_FLA"/>
</dbReference>
<comment type="similarity">
    <text evidence="2">Belongs to the fasciclin-like AGP family.</text>
</comment>
<dbReference type="PANTHER" id="PTHR32382:SF6">
    <property type="entry name" value="FASCICLIN-LIKE ARABINOGALACTAN PROTEIN 14"/>
    <property type="match status" value="1"/>
</dbReference>
<dbReference type="GO" id="GO:0005886">
    <property type="term" value="C:plasma membrane"/>
    <property type="evidence" value="ECO:0007669"/>
    <property type="project" value="UniProtKB-SubCell"/>
</dbReference>
<reference evidence="14 15" key="1">
    <citation type="submission" date="2024-11" db="EMBL/GenBank/DDBJ databases">
        <title>A near-complete genome assembly of Cinchona calisaya.</title>
        <authorList>
            <person name="Lian D.C."/>
            <person name="Zhao X.W."/>
            <person name="Wei L."/>
        </authorList>
    </citation>
    <scope>NUCLEOTIDE SEQUENCE [LARGE SCALE GENOMIC DNA]</scope>
    <source>
        <tissue evidence="14">Nenye</tissue>
    </source>
</reference>
<evidence type="ECO:0000256" key="2">
    <source>
        <dbReference type="ARBA" id="ARBA00007843"/>
    </source>
</evidence>
<evidence type="ECO:0000256" key="12">
    <source>
        <dbReference type="SAM" id="SignalP"/>
    </source>
</evidence>
<keyword evidence="9" id="KW-0449">Lipoprotein</keyword>
<evidence type="ECO:0000313" key="14">
    <source>
        <dbReference type="EMBL" id="KAL3529009.1"/>
    </source>
</evidence>
<evidence type="ECO:0000256" key="3">
    <source>
        <dbReference type="ARBA" id="ARBA00022475"/>
    </source>
</evidence>
<keyword evidence="15" id="KW-1185">Reference proteome</keyword>
<evidence type="ECO:0000256" key="6">
    <source>
        <dbReference type="ARBA" id="ARBA00022974"/>
    </source>
</evidence>